<gene>
    <name evidence="1" type="ORF">NCTC10296_00007</name>
</gene>
<evidence type="ECO:0000313" key="2">
    <source>
        <dbReference type="Proteomes" id="UP000279284"/>
    </source>
</evidence>
<keyword evidence="2" id="KW-1185">Reference proteome</keyword>
<dbReference type="EMBL" id="LR134313">
    <property type="protein sequence ID" value="VEE98778.1"/>
    <property type="molecule type" value="Genomic_DNA"/>
</dbReference>
<proteinExistence type="predicted"/>
<dbReference type="Proteomes" id="UP000279284">
    <property type="component" value="Chromosome"/>
</dbReference>
<protein>
    <recommendedName>
        <fullName evidence="3">Lipoprotein</fullName>
    </recommendedName>
</protein>
<name>A0A3S4QSE5_9NEIS</name>
<evidence type="ECO:0000313" key="1">
    <source>
        <dbReference type="EMBL" id="VEE98778.1"/>
    </source>
</evidence>
<sequence length="38" mass="3979">MINKTTLKTISLVCASLFIAACSSNGDIGPVTDSTNYK</sequence>
<dbReference type="KEGG" id="nci:NCTC10296_00007"/>
<dbReference type="AlphaFoldDB" id="A0A3S4QSE5"/>
<organism evidence="1 2">
    <name type="scientific">Neisseria canis</name>
    <dbReference type="NCBI Taxonomy" id="493"/>
    <lineage>
        <taxon>Bacteria</taxon>
        <taxon>Pseudomonadati</taxon>
        <taxon>Pseudomonadota</taxon>
        <taxon>Betaproteobacteria</taxon>
        <taxon>Neisseriales</taxon>
        <taxon>Neisseriaceae</taxon>
        <taxon>Neisseria</taxon>
    </lineage>
</organism>
<accession>A0A3S4QSE5</accession>
<reference evidence="1 2" key="1">
    <citation type="submission" date="2018-12" db="EMBL/GenBank/DDBJ databases">
        <authorList>
            <consortium name="Pathogen Informatics"/>
        </authorList>
    </citation>
    <scope>NUCLEOTIDE SEQUENCE [LARGE SCALE GENOMIC DNA]</scope>
    <source>
        <strain evidence="1 2">NCTC10296</strain>
    </source>
</reference>
<evidence type="ECO:0008006" key="3">
    <source>
        <dbReference type="Google" id="ProtNLM"/>
    </source>
</evidence>
<dbReference type="PROSITE" id="PS51257">
    <property type="entry name" value="PROKAR_LIPOPROTEIN"/>
    <property type="match status" value="1"/>
</dbReference>